<sequence>MHELALAQNIIELLEEQAVNHQFSKVKQVWLEIGVMACVEVPALHFGLDVAARHTLADNARFHITIAPAQGWCLSCNQPFTSQTSTLCCPFCHSGKVQIDDSSRMRIREIDSSRMRIRGRQKRPEIIKE</sequence>
<feature type="binding site" evidence="4">
    <location>
        <position position="89"/>
    </location>
    <ligand>
        <name>Zn(2+)</name>
        <dbReference type="ChEBI" id="CHEBI:29105"/>
    </ligand>
</feature>
<evidence type="ECO:0000256" key="4">
    <source>
        <dbReference type="HAMAP-Rule" id="MF_00213"/>
    </source>
</evidence>
<feature type="binding site" evidence="4">
    <location>
        <position position="2"/>
    </location>
    <ligand>
        <name>Ni(2+)</name>
        <dbReference type="ChEBI" id="CHEBI:49786"/>
    </ligand>
</feature>
<comment type="similarity">
    <text evidence="4">Belongs to the HypA/HybF family.</text>
</comment>
<dbReference type="HAMAP" id="MF_00213">
    <property type="entry name" value="HypA_HybF"/>
    <property type="match status" value="1"/>
</dbReference>
<protein>
    <recommendedName>
        <fullName evidence="4">Hydrogenase maturation factor HypA</fullName>
    </recommendedName>
</protein>
<evidence type="ECO:0000256" key="1">
    <source>
        <dbReference type="ARBA" id="ARBA00022596"/>
    </source>
</evidence>
<dbReference type="Proteomes" id="UP000003915">
    <property type="component" value="Unassembled WGS sequence"/>
</dbReference>
<organism evidence="5 6">
    <name type="scientific">Salmonella enterica subsp. enterica serovar Uganda str. R8-3404</name>
    <dbReference type="NCBI Taxonomy" id="913083"/>
    <lineage>
        <taxon>Bacteria</taxon>
        <taxon>Pseudomonadati</taxon>
        <taxon>Pseudomonadota</taxon>
        <taxon>Gammaproteobacteria</taxon>
        <taxon>Enterobacterales</taxon>
        <taxon>Enterobacteriaceae</taxon>
        <taxon>Salmonella</taxon>
    </lineage>
</organism>
<dbReference type="InterPro" id="IPR000688">
    <property type="entry name" value="HypA/HybF"/>
</dbReference>
<gene>
    <name evidence="4" type="primary">hypA</name>
    <name evidence="5" type="ORF">LTSEUGA_2412</name>
</gene>
<name>A0A6C8H391_SALET</name>
<evidence type="ECO:0000256" key="2">
    <source>
        <dbReference type="ARBA" id="ARBA00022723"/>
    </source>
</evidence>
<comment type="caution">
    <text evidence="5">The sequence shown here is derived from an EMBL/GenBank/DDBJ whole genome shotgun (WGS) entry which is preliminary data.</text>
</comment>
<dbReference type="Gene3D" id="3.30.2320.80">
    <property type="match status" value="1"/>
</dbReference>
<dbReference type="EMBL" id="AFCV01000632">
    <property type="protein sequence ID" value="EHC91930.1"/>
    <property type="molecule type" value="Genomic_DNA"/>
</dbReference>
<dbReference type="Pfam" id="PF01155">
    <property type="entry name" value="HypA"/>
    <property type="match status" value="1"/>
</dbReference>
<feature type="binding site" evidence="4">
    <location>
        <position position="92"/>
    </location>
    <ligand>
        <name>Zn(2+)</name>
        <dbReference type="ChEBI" id="CHEBI:29105"/>
    </ligand>
</feature>
<comment type="function">
    <text evidence="4">Involved in the maturation of [NiFe] hydrogenases. Required for nickel insertion into the metal center of the hydrogenase.</text>
</comment>
<keyword evidence="2 4" id="KW-0479">Metal-binding</keyword>
<proteinExistence type="inferred from homology"/>
<keyword evidence="1 4" id="KW-0533">Nickel</keyword>
<evidence type="ECO:0000256" key="3">
    <source>
        <dbReference type="ARBA" id="ARBA00022833"/>
    </source>
</evidence>
<dbReference type="AlphaFoldDB" id="A0A6C8H391"/>
<reference evidence="5 6" key="1">
    <citation type="journal article" date="2011" name="BMC Genomics">
        <title>Genome sequencing reveals diversification of virulence factor content and possible host adaptation in distinct subpopulations of Salmonella enterica.</title>
        <authorList>
            <person name="den Bakker H.C."/>
            <person name="Moreno Switt A.I."/>
            <person name="Govoni G."/>
            <person name="Cummings C.A."/>
            <person name="Ranieri M.L."/>
            <person name="Degoricija L."/>
            <person name="Hoelzer K."/>
            <person name="Rodriguez-Rivera L.D."/>
            <person name="Brown S."/>
            <person name="Bolchacova E."/>
            <person name="Furtado M.R."/>
            <person name="Wiedmann M."/>
        </authorList>
    </citation>
    <scope>NUCLEOTIDE SEQUENCE [LARGE SCALE GENOMIC DNA]</scope>
    <source>
        <strain evidence="5 6">R8-3404</strain>
    </source>
</reference>
<dbReference type="PANTHER" id="PTHR34535">
    <property type="entry name" value="HYDROGENASE MATURATION FACTOR HYPA"/>
    <property type="match status" value="1"/>
</dbReference>
<evidence type="ECO:0000313" key="6">
    <source>
        <dbReference type="Proteomes" id="UP000003915"/>
    </source>
</evidence>
<accession>A0A6C8H391</accession>
<dbReference type="GO" id="GO:0016530">
    <property type="term" value="F:metallochaperone activity"/>
    <property type="evidence" value="ECO:0007669"/>
    <property type="project" value="UniProtKB-ARBA"/>
</dbReference>
<dbReference type="PANTHER" id="PTHR34535:SF4">
    <property type="entry name" value="HYDROGENASE MATURATION FACTOR HYBF"/>
    <property type="match status" value="1"/>
</dbReference>
<dbReference type="GO" id="GO:0008270">
    <property type="term" value="F:zinc ion binding"/>
    <property type="evidence" value="ECO:0007669"/>
    <property type="project" value="UniProtKB-UniRule"/>
</dbReference>
<dbReference type="PIRSF" id="PIRSF004761">
    <property type="entry name" value="Hydrgn_mat_HypA"/>
    <property type="match status" value="1"/>
</dbReference>
<dbReference type="GO" id="GO:0051604">
    <property type="term" value="P:protein maturation"/>
    <property type="evidence" value="ECO:0007669"/>
    <property type="project" value="InterPro"/>
</dbReference>
<evidence type="ECO:0000313" key="5">
    <source>
        <dbReference type="EMBL" id="EHC91930.1"/>
    </source>
</evidence>
<feature type="binding site" evidence="4">
    <location>
        <position position="76"/>
    </location>
    <ligand>
        <name>Zn(2+)</name>
        <dbReference type="ChEBI" id="CHEBI:29105"/>
    </ligand>
</feature>
<feature type="binding site" evidence="4">
    <location>
        <position position="73"/>
    </location>
    <ligand>
        <name>Zn(2+)</name>
        <dbReference type="ChEBI" id="CHEBI:29105"/>
    </ligand>
</feature>
<dbReference type="FunFam" id="3.30.2320.80:FF:000001">
    <property type="entry name" value="Hydrogenase maturation factor HypA"/>
    <property type="match status" value="1"/>
</dbReference>
<dbReference type="NCBIfam" id="TIGR00100">
    <property type="entry name" value="hypA"/>
    <property type="match status" value="1"/>
</dbReference>
<dbReference type="GO" id="GO:0016151">
    <property type="term" value="F:nickel cation binding"/>
    <property type="evidence" value="ECO:0007669"/>
    <property type="project" value="UniProtKB-UniRule"/>
</dbReference>
<keyword evidence="3 4" id="KW-0862">Zinc</keyword>